<dbReference type="OrthoDB" id="998265at2759"/>
<dbReference type="Gene3D" id="3.30.420.10">
    <property type="entry name" value="Ribonuclease H-like superfamily/Ribonuclease H"/>
    <property type="match status" value="1"/>
</dbReference>
<evidence type="ECO:0000313" key="2">
    <source>
        <dbReference type="EMBL" id="MBA0752233.1"/>
    </source>
</evidence>
<dbReference type="GO" id="GO:0004523">
    <property type="term" value="F:RNA-DNA hybrid ribonuclease activity"/>
    <property type="evidence" value="ECO:0007669"/>
    <property type="project" value="InterPro"/>
</dbReference>
<reference evidence="2 3" key="1">
    <citation type="journal article" date="2019" name="Genome Biol. Evol.">
        <title>Insights into the evolution of the New World diploid cottons (Gossypium, subgenus Houzingenia) based on genome sequencing.</title>
        <authorList>
            <person name="Grover C.E."/>
            <person name="Arick M.A. 2nd"/>
            <person name="Thrash A."/>
            <person name="Conover J.L."/>
            <person name="Sanders W.S."/>
            <person name="Peterson D.G."/>
            <person name="Frelichowski J.E."/>
            <person name="Scheffler J.A."/>
            <person name="Scheffler B.E."/>
            <person name="Wendel J.F."/>
        </authorList>
    </citation>
    <scope>NUCLEOTIDE SEQUENCE [LARGE SCALE GENOMIC DNA]</scope>
    <source>
        <strain evidence="2">5</strain>
        <tissue evidence="2">Leaf</tissue>
    </source>
</reference>
<dbReference type="AlphaFoldDB" id="A0A7J9CUV5"/>
<dbReference type="InterPro" id="IPR052929">
    <property type="entry name" value="RNase_H-like_EbsB-rel"/>
</dbReference>
<dbReference type="PANTHER" id="PTHR47074">
    <property type="entry name" value="BNAC02G40300D PROTEIN"/>
    <property type="match status" value="1"/>
</dbReference>
<keyword evidence="3" id="KW-1185">Reference proteome</keyword>
<dbReference type="Proteomes" id="UP000593579">
    <property type="component" value="Unassembled WGS sequence"/>
</dbReference>
<gene>
    <name evidence="2" type="ORF">Gogos_001087</name>
</gene>
<evidence type="ECO:0000313" key="3">
    <source>
        <dbReference type="Proteomes" id="UP000593579"/>
    </source>
</evidence>
<feature type="domain" description="RNase H type-1" evidence="1">
    <location>
        <begin position="76"/>
        <end position="191"/>
    </location>
</feature>
<sequence>MIADSRCIRCHDYNESNTYLVRDCCLAKQIADEVVTFISGFSMEYLELSSNLQHPKPRGMICWNPPPSGWVKFQVNSVFSTARQKAISGFIIRDEEGNIMGSGFRIHHLVRTVALAKATALLLDVQFASRMGFKYVIAESSRMVINNINSNEEDYSKPRLLTWDLKASTRNFSECHFQFVARKGKSIVHAMTEEGLRRLEDYFWVEDAPMKAFDLAASDHRSHWPP</sequence>
<dbReference type="InterPro" id="IPR002156">
    <property type="entry name" value="RNaseH_domain"/>
</dbReference>
<dbReference type="Pfam" id="PF13456">
    <property type="entry name" value="RVT_3"/>
    <property type="match status" value="1"/>
</dbReference>
<dbReference type="InterPro" id="IPR036397">
    <property type="entry name" value="RNaseH_sf"/>
</dbReference>
<dbReference type="EMBL" id="JABEZY010000013">
    <property type="protein sequence ID" value="MBA0752233.1"/>
    <property type="molecule type" value="Genomic_DNA"/>
</dbReference>
<dbReference type="GO" id="GO:0003676">
    <property type="term" value="F:nucleic acid binding"/>
    <property type="evidence" value="ECO:0007669"/>
    <property type="project" value="InterPro"/>
</dbReference>
<organism evidence="2 3">
    <name type="scientific">Gossypium gossypioides</name>
    <name type="common">Mexican cotton</name>
    <name type="synonym">Selera gossypioides</name>
    <dbReference type="NCBI Taxonomy" id="34282"/>
    <lineage>
        <taxon>Eukaryota</taxon>
        <taxon>Viridiplantae</taxon>
        <taxon>Streptophyta</taxon>
        <taxon>Embryophyta</taxon>
        <taxon>Tracheophyta</taxon>
        <taxon>Spermatophyta</taxon>
        <taxon>Magnoliopsida</taxon>
        <taxon>eudicotyledons</taxon>
        <taxon>Gunneridae</taxon>
        <taxon>Pentapetalae</taxon>
        <taxon>rosids</taxon>
        <taxon>malvids</taxon>
        <taxon>Malvales</taxon>
        <taxon>Malvaceae</taxon>
        <taxon>Malvoideae</taxon>
        <taxon>Gossypium</taxon>
    </lineage>
</organism>
<protein>
    <recommendedName>
        <fullName evidence="1">RNase H type-1 domain-containing protein</fullName>
    </recommendedName>
</protein>
<comment type="caution">
    <text evidence="2">The sequence shown here is derived from an EMBL/GenBank/DDBJ whole genome shotgun (WGS) entry which is preliminary data.</text>
</comment>
<name>A0A7J9CUV5_GOSGO</name>
<proteinExistence type="predicted"/>
<accession>A0A7J9CUV5</accession>
<dbReference type="PANTHER" id="PTHR47074:SF61">
    <property type="entry name" value="RNASE H TYPE-1 DOMAIN-CONTAINING PROTEIN"/>
    <property type="match status" value="1"/>
</dbReference>
<evidence type="ECO:0000259" key="1">
    <source>
        <dbReference type="Pfam" id="PF13456"/>
    </source>
</evidence>